<sequence length="366" mass="41749">MGLSVHCGTAGTEPGLIREDWLSLEERAQPSVFLSWQWIGTWLAVYKPMLIVLRVREGERLVGLGLFTESSQRRHGLLVSQRLRLHQTGNASEDQIWIEYNGFLAEKSMEAEVSKAAIDYLNQTRSDWDEIVLSGVDSVYARELTKASALVPHIIWEAPCFGVDLHSLRSSGVDFLDTVSGNTRHQVRRSLGRYEALGPLVLERPKTVEEAEARFDSIAPLHLLRWGSGPGQSGFANPDFVRFHKAYLREHWEAGGADLVSLKAGDQVLATFYNLIFKNRVYFYLAGVKPEKDNKLKPGLLGHSLCIKDYMERGADFYDFMGGDDRYKLQLAEPHQQLVQLELQRERWRFRVERAVRTIKNGWCRT</sequence>
<dbReference type="RefSeq" id="WP_302910233.1">
    <property type="nucleotide sequence ID" value="NZ_JAUMIS010000002.1"/>
</dbReference>
<name>A0ABT8W337_9GAMM</name>
<dbReference type="EC" id="2.3.1.-" evidence="2"/>
<dbReference type="Proteomes" id="UP001168640">
    <property type="component" value="Unassembled WGS sequence"/>
</dbReference>
<keyword evidence="3" id="KW-1185">Reference proteome</keyword>
<keyword evidence="2" id="KW-0808">Transferase</keyword>
<feature type="domain" description="BioF2-like acetyltransferase" evidence="1">
    <location>
        <begin position="182"/>
        <end position="328"/>
    </location>
</feature>
<comment type="caution">
    <text evidence="2">The sequence shown here is derived from an EMBL/GenBank/DDBJ whole genome shotgun (WGS) entry which is preliminary data.</text>
</comment>
<dbReference type="InterPro" id="IPR016181">
    <property type="entry name" value="Acyl_CoA_acyltransferase"/>
</dbReference>
<proteinExistence type="predicted"/>
<dbReference type="SUPFAM" id="SSF55729">
    <property type="entry name" value="Acyl-CoA N-acyltransferases (Nat)"/>
    <property type="match status" value="1"/>
</dbReference>
<accession>A0ABT8W337</accession>
<evidence type="ECO:0000259" key="1">
    <source>
        <dbReference type="Pfam" id="PF13480"/>
    </source>
</evidence>
<organism evidence="2 3">
    <name type="scientific">Marinobacter suaedae</name>
    <dbReference type="NCBI Taxonomy" id="3057675"/>
    <lineage>
        <taxon>Bacteria</taxon>
        <taxon>Pseudomonadati</taxon>
        <taxon>Pseudomonadota</taxon>
        <taxon>Gammaproteobacteria</taxon>
        <taxon>Pseudomonadales</taxon>
        <taxon>Marinobacteraceae</taxon>
        <taxon>Marinobacter</taxon>
    </lineage>
</organism>
<dbReference type="GO" id="GO:0016746">
    <property type="term" value="F:acyltransferase activity"/>
    <property type="evidence" value="ECO:0007669"/>
    <property type="project" value="UniProtKB-KW"/>
</dbReference>
<protein>
    <submittedName>
        <fullName evidence="2">GNAT family N-acetyltransferase</fullName>
        <ecNumber evidence="2">2.3.1.-</ecNumber>
    </submittedName>
</protein>
<reference evidence="2" key="1">
    <citation type="submission" date="2023-07" db="EMBL/GenBank/DDBJ databases">
        <title>Marinobacter sp. chi1 genome sequencing and assembly.</title>
        <authorList>
            <person name="Park S."/>
        </authorList>
    </citation>
    <scope>NUCLEOTIDE SEQUENCE</scope>
    <source>
        <strain evidence="2">Chi1</strain>
    </source>
</reference>
<dbReference type="Gene3D" id="3.40.630.30">
    <property type="match status" value="1"/>
</dbReference>
<gene>
    <name evidence="2" type="ORF">QVZ43_12760</name>
</gene>
<dbReference type="EMBL" id="JAUMIS010000002">
    <property type="protein sequence ID" value="MDO3722591.1"/>
    <property type="molecule type" value="Genomic_DNA"/>
</dbReference>
<keyword evidence="2" id="KW-0012">Acyltransferase</keyword>
<dbReference type="InterPro" id="IPR038740">
    <property type="entry name" value="BioF2-like_GNAT_dom"/>
</dbReference>
<evidence type="ECO:0000313" key="2">
    <source>
        <dbReference type="EMBL" id="MDO3722591.1"/>
    </source>
</evidence>
<dbReference type="Pfam" id="PF13480">
    <property type="entry name" value="Acetyltransf_6"/>
    <property type="match status" value="1"/>
</dbReference>
<evidence type="ECO:0000313" key="3">
    <source>
        <dbReference type="Proteomes" id="UP001168640"/>
    </source>
</evidence>